<organism evidence="1 2">
    <name type="scientific">Roridomyces roridus</name>
    <dbReference type="NCBI Taxonomy" id="1738132"/>
    <lineage>
        <taxon>Eukaryota</taxon>
        <taxon>Fungi</taxon>
        <taxon>Dikarya</taxon>
        <taxon>Basidiomycota</taxon>
        <taxon>Agaricomycotina</taxon>
        <taxon>Agaricomycetes</taxon>
        <taxon>Agaricomycetidae</taxon>
        <taxon>Agaricales</taxon>
        <taxon>Marasmiineae</taxon>
        <taxon>Mycenaceae</taxon>
        <taxon>Roridomyces</taxon>
    </lineage>
</organism>
<dbReference type="Proteomes" id="UP001221142">
    <property type="component" value="Unassembled WGS sequence"/>
</dbReference>
<gene>
    <name evidence="1" type="ORF">FB45DRAFT_71994</name>
</gene>
<sequence>MLADVRPARVQSLHIRLASESWSGLPEILQISIHRLINSPAMLDVDLTGFELADISIFRGCKSPRRIKLSEIARAGDIGADAELTEQVGAAPWPESCESLTVLDTVYLPSVFSWAITIPTFRALRELRLGFHPMDDMPHVESLLNHVSETLESLHLQPIYSSWPTPANYINLSGLRNLTDLRLSLGISADSNPLPWTIFVLSTLGPNSLAHITIDLRVGGFDGEFHPSILFEYLPFAALDAALNQPHLAGDALRSLCFTCFAYRTPRARGRGFSGRVAAEAQSTVDWLKEALSSTEGILPRSRARDVFEVHELRFPPSRFFYWPGPLSWRTSVGVGPGFSV</sequence>
<protein>
    <submittedName>
        <fullName evidence="1">Uncharacterized protein</fullName>
    </submittedName>
</protein>
<name>A0AAD7BNQ5_9AGAR</name>
<keyword evidence="2" id="KW-1185">Reference proteome</keyword>
<evidence type="ECO:0000313" key="2">
    <source>
        <dbReference type="Proteomes" id="UP001221142"/>
    </source>
</evidence>
<comment type="caution">
    <text evidence="1">The sequence shown here is derived from an EMBL/GenBank/DDBJ whole genome shotgun (WGS) entry which is preliminary data.</text>
</comment>
<accession>A0AAD7BNQ5</accession>
<dbReference type="EMBL" id="JARKIF010000012">
    <property type="protein sequence ID" value="KAJ7625792.1"/>
    <property type="molecule type" value="Genomic_DNA"/>
</dbReference>
<reference evidence="1" key="1">
    <citation type="submission" date="2023-03" db="EMBL/GenBank/DDBJ databases">
        <title>Massive genome expansion in bonnet fungi (Mycena s.s.) driven by repeated elements and novel gene families across ecological guilds.</title>
        <authorList>
            <consortium name="Lawrence Berkeley National Laboratory"/>
            <person name="Harder C.B."/>
            <person name="Miyauchi S."/>
            <person name="Viragh M."/>
            <person name="Kuo A."/>
            <person name="Thoen E."/>
            <person name="Andreopoulos B."/>
            <person name="Lu D."/>
            <person name="Skrede I."/>
            <person name="Drula E."/>
            <person name="Henrissat B."/>
            <person name="Morin E."/>
            <person name="Kohler A."/>
            <person name="Barry K."/>
            <person name="LaButti K."/>
            <person name="Morin E."/>
            <person name="Salamov A."/>
            <person name="Lipzen A."/>
            <person name="Mereny Z."/>
            <person name="Hegedus B."/>
            <person name="Baldrian P."/>
            <person name="Stursova M."/>
            <person name="Weitz H."/>
            <person name="Taylor A."/>
            <person name="Grigoriev I.V."/>
            <person name="Nagy L.G."/>
            <person name="Martin F."/>
            <person name="Kauserud H."/>
        </authorList>
    </citation>
    <scope>NUCLEOTIDE SEQUENCE</scope>
    <source>
        <strain evidence="1">9284</strain>
    </source>
</reference>
<dbReference type="AlphaFoldDB" id="A0AAD7BNQ5"/>
<evidence type="ECO:0000313" key="1">
    <source>
        <dbReference type="EMBL" id="KAJ7625792.1"/>
    </source>
</evidence>
<proteinExistence type="predicted"/>